<sequence>MVDIPEKNKADYTDGNVSRKTVSQLLFKVKGMCGLIEKEVKDGKF</sequence>
<proteinExistence type="predicted"/>
<gene>
    <name evidence="1" type="ORF">dnl_35110</name>
</gene>
<dbReference type="KEGG" id="dli:dnl_35110"/>
<organism evidence="1 2">
    <name type="scientific">Desulfonema limicola</name>
    <dbReference type="NCBI Taxonomy" id="45656"/>
    <lineage>
        <taxon>Bacteria</taxon>
        <taxon>Pseudomonadati</taxon>
        <taxon>Thermodesulfobacteriota</taxon>
        <taxon>Desulfobacteria</taxon>
        <taxon>Desulfobacterales</taxon>
        <taxon>Desulfococcaceae</taxon>
        <taxon>Desulfonema</taxon>
    </lineage>
</organism>
<evidence type="ECO:0000313" key="2">
    <source>
        <dbReference type="Proteomes" id="UP000663720"/>
    </source>
</evidence>
<name>A0A975GHA1_9BACT</name>
<dbReference type="AlphaFoldDB" id="A0A975GHA1"/>
<accession>A0A975GHA1</accession>
<dbReference type="EMBL" id="CP061799">
    <property type="protein sequence ID" value="QTA81180.1"/>
    <property type="molecule type" value="Genomic_DNA"/>
</dbReference>
<protein>
    <submittedName>
        <fullName evidence="1">Uncharacterized protein</fullName>
    </submittedName>
</protein>
<keyword evidence="2" id="KW-1185">Reference proteome</keyword>
<reference evidence="1" key="1">
    <citation type="journal article" date="2021" name="Microb. Physiol.">
        <title>Proteogenomic Insights into the Physiology of Marine, Sulfate-Reducing, Filamentous Desulfonema limicola and Desulfonema magnum.</title>
        <authorList>
            <person name="Schnaars V."/>
            <person name="Wohlbrand L."/>
            <person name="Scheve S."/>
            <person name="Hinrichs C."/>
            <person name="Reinhardt R."/>
            <person name="Rabus R."/>
        </authorList>
    </citation>
    <scope>NUCLEOTIDE SEQUENCE</scope>
    <source>
        <strain evidence="1">5ac10</strain>
    </source>
</reference>
<dbReference type="Proteomes" id="UP000663720">
    <property type="component" value="Chromosome"/>
</dbReference>
<evidence type="ECO:0000313" key="1">
    <source>
        <dbReference type="EMBL" id="QTA81180.1"/>
    </source>
</evidence>